<keyword evidence="2" id="KW-1185">Reference proteome</keyword>
<evidence type="ECO:0000313" key="2">
    <source>
        <dbReference type="Proteomes" id="UP001164693"/>
    </source>
</evidence>
<protein>
    <submittedName>
        <fullName evidence="1">Uncharacterized protein</fullName>
    </submittedName>
</protein>
<dbReference type="Proteomes" id="UP001164693">
    <property type="component" value="Chromosome"/>
</dbReference>
<organism evidence="1 2">
    <name type="scientific">Jatrophihabitans cynanchi</name>
    <dbReference type="NCBI Taxonomy" id="2944128"/>
    <lineage>
        <taxon>Bacteria</taxon>
        <taxon>Bacillati</taxon>
        <taxon>Actinomycetota</taxon>
        <taxon>Actinomycetes</taxon>
        <taxon>Jatrophihabitantales</taxon>
        <taxon>Jatrophihabitantaceae</taxon>
        <taxon>Jatrophihabitans</taxon>
    </lineage>
</organism>
<accession>A0ABY7K7C9</accession>
<dbReference type="EMBL" id="CP097463">
    <property type="protein sequence ID" value="WAX59204.1"/>
    <property type="molecule type" value="Genomic_DNA"/>
</dbReference>
<dbReference type="RefSeq" id="WP_269445745.1">
    <property type="nucleotide sequence ID" value="NZ_CP097463.1"/>
</dbReference>
<sequence length="230" mass="25513">MTASARAVAGPNTDPFRATAVQGVASLDRFVVRQGERTGIVLTVDKAPTLRLQVDYRCVWDHRRMFLAVETSYTKVSAFGATEPLFRYDYNRSAQSAPAAHFQIHAHRDAISYTMANAGAGSSRSRARAKGAGRRIPQLSDLHFTLGGHRFRPCLEDILEMLIDEFGVDAPKDARETLADGRERWRIKQVGASVRDAPKAAVDVLESLGYAVTPPATGRKRNRRDRLRAY</sequence>
<name>A0ABY7K7C9_9ACTN</name>
<reference evidence="1" key="1">
    <citation type="submission" date="2022-05" db="EMBL/GenBank/DDBJ databases">
        <title>Jatrophihabitans sp. SB3-54 whole genome sequence.</title>
        <authorList>
            <person name="Suh M.K."/>
            <person name="Eom M.K."/>
            <person name="Kim J.S."/>
            <person name="Kim H.S."/>
            <person name="Do H.E."/>
            <person name="Shin Y.K."/>
            <person name="Lee J.-S."/>
        </authorList>
    </citation>
    <scope>NUCLEOTIDE SEQUENCE</scope>
    <source>
        <strain evidence="1">SB3-54</strain>
    </source>
</reference>
<proteinExistence type="predicted"/>
<gene>
    <name evidence="1" type="ORF">M6B22_10685</name>
</gene>
<evidence type="ECO:0000313" key="1">
    <source>
        <dbReference type="EMBL" id="WAX59204.1"/>
    </source>
</evidence>